<keyword evidence="5" id="KW-0804">Transcription</keyword>
<evidence type="ECO:0000256" key="7">
    <source>
        <dbReference type="PROSITE-ProRule" id="PRU01091"/>
    </source>
</evidence>
<dbReference type="CDD" id="cd17624">
    <property type="entry name" value="REC_OmpR_PmrA-like"/>
    <property type="match status" value="1"/>
</dbReference>
<evidence type="ECO:0000256" key="4">
    <source>
        <dbReference type="ARBA" id="ARBA00023125"/>
    </source>
</evidence>
<dbReference type="Gene3D" id="6.10.250.690">
    <property type="match status" value="1"/>
</dbReference>
<dbReference type="SUPFAM" id="SSF52172">
    <property type="entry name" value="CheY-like"/>
    <property type="match status" value="1"/>
</dbReference>
<feature type="DNA-binding region" description="OmpR/PhoB-type" evidence="7">
    <location>
        <begin position="139"/>
        <end position="236"/>
    </location>
</feature>
<evidence type="ECO:0000256" key="5">
    <source>
        <dbReference type="ARBA" id="ARBA00023163"/>
    </source>
</evidence>
<keyword evidence="1 6" id="KW-0597">Phosphoprotein</keyword>
<dbReference type="Pfam" id="PF00486">
    <property type="entry name" value="Trans_reg_C"/>
    <property type="match status" value="1"/>
</dbReference>
<dbReference type="InterPro" id="IPR001867">
    <property type="entry name" value="OmpR/PhoB-type_DNA-bd"/>
</dbReference>
<evidence type="ECO:0000256" key="2">
    <source>
        <dbReference type="ARBA" id="ARBA00023012"/>
    </source>
</evidence>
<dbReference type="InterPro" id="IPR036388">
    <property type="entry name" value="WH-like_DNA-bd_sf"/>
</dbReference>
<evidence type="ECO:0000313" key="11">
    <source>
        <dbReference type="Proteomes" id="UP001568698"/>
    </source>
</evidence>
<gene>
    <name evidence="10" type="ORF">AB6M95_06965</name>
</gene>
<dbReference type="Gene3D" id="3.40.50.2300">
    <property type="match status" value="1"/>
</dbReference>
<accession>A0ABV4K3Q5</accession>
<dbReference type="SMART" id="SM00862">
    <property type="entry name" value="Trans_reg_C"/>
    <property type="match status" value="1"/>
</dbReference>
<dbReference type="EMBL" id="JBGLYH010000014">
    <property type="protein sequence ID" value="MEZ7196483.1"/>
    <property type="molecule type" value="Genomic_DNA"/>
</dbReference>
<evidence type="ECO:0000259" key="9">
    <source>
        <dbReference type="PROSITE" id="PS51755"/>
    </source>
</evidence>
<evidence type="ECO:0000256" key="3">
    <source>
        <dbReference type="ARBA" id="ARBA00023015"/>
    </source>
</evidence>
<keyword evidence="2" id="KW-0902">Two-component regulatory system</keyword>
<name>A0ABV4K3Q5_9BACT</name>
<organism evidence="10 11">
    <name type="scientific">Pseudodesulfovibrio karagichevae</name>
    <dbReference type="NCBI Taxonomy" id="3239305"/>
    <lineage>
        <taxon>Bacteria</taxon>
        <taxon>Pseudomonadati</taxon>
        <taxon>Thermodesulfobacteriota</taxon>
        <taxon>Desulfovibrionia</taxon>
        <taxon>Desulfovibrionales</taxon>
        <taxon>Desulfovibrionaceae</taxon>
    </lineage>
</organism>
<dbReference type="PANTHER" id="PTHR48111">
    <property type="entry name" value="REGULATOR OF RPOS"/>
    <property type="match status" value="1"/>
</dbReference>
<dbReference type="SUPFAM" id="SSF46894">
    <property type="entry name" value="C-terminal effector domain of the bipartite response regulators"/>
    <property type="match status" value="1"/>
</dbReference>
<dbReference type="PANTHER" id="PTHR48111:SF22">
    <property type="entry name" value="REGULATOR OF RPOS"/>
    <property type="match status" value="1"/>
</dbReference>
<keyword evidence="3" id="KW-0805">Transcription regulation</keyword>
<dbReference type="RefSeq" id="WP_371386018.1">
    <property type="nucleotide sequence ID" value="NZ_JBGLYH010000014.1"/>
</dbReference>
<keyword evidence="4 7" id="KW-0238">DNA-binding</keyword>
<feature type="domain" description="OmpR/PhoB-type" evidence="9">
    <location>
        <begin position="139"/>
        <end position="236"/>
    </location>
</feature>
<evidence type="ECO:0000259" key="8">
    <source>
        <dbReference type="PROSITE" id="PS50110"/>
    </source>
</evidence>
<protein>
    <submittedName>
        <fullName evidence="10">Response regulator transcription factor</fullName>
    </submittedName>
</protein>
<reference evidence="10 11" key="1">
    <citation type="submission" date="2024-08" db="EMBL/GenBank/DDBJ databases">
        <title>Sulfate-reducing bacteria isolated from formation water of the oil field in Kazakhstan and description of Pseudodesulfovibrio sp.</title>
        <authorList>
            <person name="Bidzhieva S.K."/>
            <person name="Tourova T.P."/>
            <person name="Grouzdev D.S."/>
            <person name="Beletsky A.V."/>
            <person name="Sokolova D.S."/>
            <person name="Samigullina S.R."/>
            <person name="Poltaraus A.B."/>
            <person name="Avtukh A.N."/>
            <person name="Tereshina V.M."/>
            <person name="Zhaparov N.S."/>
            <person name="Mardanov A.V."/>
            <person name="Nazina T.N."/>
        </authorList>
    </citation>
    <scope>NUCLEOTIDE SEQUENCE [LARGE SCALE GENOMIC DNA]</scope>
    <source>
        <strain evidence="10 11">9FUS</strain>
    </source>
</reference>
<dbReference type="InterPro" id="IPR039420">
    <property type="entry name" value="WalR-like"/>
</dbReference>
<dbReference type="Gene3D" id="1.10.10.10">
    <property type="entry name" value="Winged helix-like DNA-binding domain superfamily/Winged helix DNA-binding domain"/>
    <property type="match status" value="1"/>
</dbReference>
<dbReference type="InterPro" id="IPR011006">
    <property type="entry name" value="CheY-like_superfamily"/>
</dbReference>
<dbReference type="InterPro" id="IPR016032">
    <property type="entry name" value="Sig_transdc_resp-reg_C-effctor"/>
</dbReference>
<feature type="domain" description="Response regulatory" evidence="8">
    <location>
        <begin position="18"/>
        <end position="132"/>
    </location>
</feature>
<feature type="modified residue" description="4-aspartylphosphate" evidence="6">
    <location>
        <position position="67"/>
    </location>
</feature>
<dbReference type="CDD" id="cd00383">
    <property type="entry name" value="trans_reg_C"/>
    <property type="match status" value="1"/>
</dbReference>
<dbReference type="PROSITE" id="PS50110">
    <property type="entry name" value="RESPONSE_REGULATORY"/>
    <property type="match status" value="1"/>
</dbReference>
<comment type="caution">
    <text evidence="10">The sequence shown here is derived from an EMBL/GenBank/DDBJ whole genome shotgun (WGS) entry which is preliminary data.</text>
</comment>
<dbReference type="Proteomes" id="UP001568698">
    <property type="component" value="Unassembled WGS sequence"/>
</dbReference>
<evidence type="ECO:0000256" key="6">
    <source>
        <dbReference type="PROSITE-ProRule" id="PRU00169"/>
    </source>
</evidence>
<dbReference type="SMART" id="SM00448">
    <property type="entry name" value="REC"/>
    <property type="match status" value="1"/>
</dbReference>
<dbReference type="Pfam" id="PF00072">
    <property type="entry name" value="Response_reg"/>
    <property type="match status" value="1"/>
</dbReference>
<dbReference type="PROSITE" id="PS51755">
    <property type="entry name" value="OMPR_PHOB"/>
    <property type="match status" value="1"/>
</dbReference>
<sequence>MESMGLFAMQKDTEMSLTTLLVEDDMDLAASLIDYLELESINCDHAFNGLHGVELALENTYDVILLDIMVPGLDGLGVCEKLRREGVDTPILMLTARDTLDDKVAGFSAGTDDYLVKPFAMKELLFRIRALAKRRSSQAKVFTVEDLEIDLHAHEVRRGGAVIRLTPTEWELIKELVSKSPGIVSRRSLERALWGDDVPESNSLSVHLHKLRQKIDGSASVQLVHTVPGVGVSLRGDDG</sequence>
<keyword evidence="11" id="KW-1185">Reference proteome</keyword>
<proteinExistence type="predicted"/>
<evidence type="ECO:0000313" key="10">
    <source>
        <dbReference type="EMBL" id="MEZ7196483.1"/>
    </source>
</evidence>
<dbReference type="InterPro" id="IPR001789">
    <property type="entry name" value="Sig_transdc_resp-reg_receiver"/>
</dbReference>
<evidence type="ECO:0000256" key="1">
    <source>
        <dbReference type="ARBA" id="ARBA00022553"/>
    </source>
</evidence>